<dbReference type="Proteomes" id="UP001151760">
    <property type="component" value="Unassembled WGS sequence"/>
</dbReference>
<evidence type="ECO:0000256" key="1">
    <source>
        <dbReference type="SAM" id="MobiDB-lite"/>
    </source>
</evidence>
<accession>A0ABQ5FYP2</accession>
<protein>
    <recommendedName>
        <fullName evidence="4">Transposase (Putative), gypsy type</fullName>
    </recommendedName>
</protein>
<evidence type="ECO:0000313" key="2">
    <source>
        <dbReference type="EMBL" id="GJT68488.1"/>
    </source>
</evidence>
<gene>
    <name evidence="2" type="ORF">Tco_1019968</name>
</gene>
<dbReference type="EMBL" id="BQNB010017904">
    <property type="protein sequence ID" value="GJT68488.1"/>
    <property type="molecule type" value="Genomic_DNA"/>
</dbReference>
<comment type="caution">
    <text evidence="2">The sequence shown here is derived from an EMBL/GenBank/DDBJ whole genome shotgun (WGS) entry which is preliminary data.</text>
</comment>
<organism evidence="2 3">
    <name type="scientific">Tanacetum coccineum</name>
    <dbReference type="NCBI Taxonomy" id="301880"/>
    <lineage>
        <taxon>Eukaryota</taxon>
        <taxon>Viridiplantae</taxon>
        <taxon>Streptophyta</taxon>
        <taxon>Embryophyta</taxon>
        <taxon>Tracheophyta</taxon>
        <taxon>Spermatophyta</taxon>
        <taxon>Magnoliopsida</taxon>
        <taxon>eudicotyledons</taxon>
        <taxon>Gunneridae</taxon>
        <taxon>Pentapetalae</taxon>
        <taxon>asterids</taxon>
        <taxon>campanulids</taxon>
        <taxon>Asterales</taxon>
        <taxon>Asteraceae</taxon>
        <taxon>Asteroideae</taxon>
        <taxon>Anthemideae</taxon>
        <taxon>Anthemidinae</taxon>
        <taxon>Tanacetum</taxon>
    </lineage>
</organism>
<feature type="region of interest" description="Disordered" evidence="1">
    <location>
        <begin position="149"/>
        <end position="185"/>
    </location>
</feature>
<proteinExistence type="predicted"/>
<evidence type="ECO:0008006" key="4">
    <source>
        <dbReference type="Google" id="ProtNLM"/>
    </source>
</evidence>
<sequence>MSAVTDIKCALTQKALDAFSTKYHIPDEVHPVLPNQNDTMHERPAGKIILLRYSCCPPFSVPEVPRSIPVLDMDIFAFIHIPDPTKVKIVERERNEDEPLLLQTTVGRTVPLLPVAPDRAKSSGGDANIQLVNKATDTVAEDVAPLQPRRQRKRKTMVVDAGEASHPPKKLRMDHETPSGRSVAGKSRSVVHRLLAGAVLNADVRGGVIPTLPFVTSSVSAMLEREGGDHIDSVVGHNLCTIGASQRFVISSDSSHHSGPTIAEAEVDSLARSSIPLMTTVTTVTATVDPTLVAKEKNANKFLVGGIRTVIDPNTDLQKVYVPQWSVTNGSLLDDGRVCREMVDESAPPKFFAFVRRMEHGQLFTKFNVEAARQMSLSAAVRMRAEYNVKERRRLKSEAEAAEAIRLRVEASNFETVEKSLRDEVNALKERNTIPEKERTALDVKVMDLEALVVGKERELTGLNAQLTSVHELELSSSGLQEKVTVYEDCMGQLEKFQDDRMKEVNDKFDKLYADFIEIALHLEEKFYPHLLTTISGRRWLLTHGMKLAITKCLHSPEYLSALGAAIGKAIEKGMQDGLSAGITHGTEGRALTDVAVYNPSVEADYISSLQHLQNVNFSLLAELRSNKDATDGPHYQSPEKVVVGATALSLALDVSNIRVRKIKENIANQRPALRDVFVPLSEPFSAEVLMGTEGTSDAVPATADTTTTLSTTFASASTIAPISIDDYEVVGTDDQANAYGNAKPFPNVDDAE</sequence>
<reference evidence="2" key="2">
    <citation type="submission" date="2022-01" db="EMBL/GenBank/DDBJ databases">
        <authorList>
            <person name="Yamashiro T."/>
            <person name="Shiraishi A."/>
            <person name="Satake H."/>
            <person name="Nakayama K."/>
        </authorList>
    </citation>
    <scope>NUCLEOTIDE SEQUENCE</scope>
</reference>
<keyword evidence="3" id="KW-1185">Reference proteome</keyword>
<reference evidence="2" key="1">
    <citation type="journal article" date="2022" name="Int. J. Mol. Sci.">
        <title>Draft Genome of Tanacetum Coccineum: Genomic Comparison of Closely Related Tanacetum-Family Plants.</title>
        <authorList>
            <person name="Yamashiro T."/>
            <person name="Shiraishi A."/>
            <person name="Nakayama K."/>
            <person name="Satake H."/>
        </authorList>
    </citation>
    <scope>NUCLEOTIDE SEQUENCE</scope>
</reference>
<name>A0ABQ5FYP2_9ASTR</name>
<evidence type="ECO:0000313" key="3">
    <source>
        <dbReference type="Proteomes" id="UP001151760"/>
    </source>
</evidence>